<evidence type="ECO:0000313" key="13">
    <source>
        <dbReference type="Proteomes" id="UP000644749"/>
    </source>
</evidence>
<protein>
    <recommendedName>
        <fullName evidence="3">histidine kinase</fullName>
        <ecNumber evidence="3">2.7.13.3</ecNumber>
    </recommendedName>
</protein>
<keyword evidence="4" id="KW-0597">Phosphoprotein</keyword>
<evidence type="ECO:0000256" key="4">
    <source>
        <dbReference type="ARBA" id="ARBA00022553"/>
    </source>
</evidence>
<comment type="catalytic activity">
    <reaction evidence="1">
        <text>ATP + protein L-histidine = ADP + protein N-phospho-L-histidine.</text>
        <dbReference type="EC" id="2.7.13.3"/>
    </reaction>
</comment>
<evidence type="ECO:0000256" key="7">
    <source>
        <dbReference type="ARBA" id="ARBA00022777"/>
    </source>
</evidence>
<reference evidence="12 13" key="1">
    <citation type="submission" date="2021-01" db="EMBL/GenBank/DDBJ databases">
        <title>011410 draft genome.</title>
        <authorList>
            <person name="Lang L."/>
        </authorList>
    </citation>
    <scope>NUCLEOTIDE SEQUENCE [LARGE SCALE GENOMIC DNA]</scope>
    <source>
        <strain evidence="12 13">KCTC 42845</strain>
    </source>
</reference>
<name>A0ABS1S8D9_9RHOB</name>
<comment type="caution">
    <text evidence="12">The sequence shown here is derived from an EMBL/GenBank/DDBJ whole genome shotgun (WGS) entry which is preliminary data.</text>
</comment>
<dbReference type="PROSITE" id="PS50109">
    <property type="entry name" value="HIS_KIN"/>
    <property type="match status" value="1"/>
</dbReference>
<dbReference type="InterPro" id="IPR005467">
    <property type="entry name" value="His_kinase_dom"/>
</dbReference>
<dbReference type="Pfam" id="PF02518">
    <property type="entry name" value="HATPase_c"/>
    <property type="match status" value="1"/>
</dbReference>
<evidence type="ECO:0000256" key="5">
    <source>
        <dbReference type="ARBA" id="ARBA00022679"/>
    </source>
</evidence>
<dbReference type="Proteomes" id="UP000644749">
    <property type="component" value="Unassembled WGS sequence"/>
</dbReference>
<feature type="transmembrane region" description="Helical" evidence="10">
    <location>
        <begin position="161"/>
        <end position="187"/>
    </location>
</feature>
<dbReference type="PANTHER" id="PTHR45436">
    <property type="entry name" value="SENSOR HISTIDINE KINASE YKOH"/>
    <property type="match status" value="1"/>
</dbReference>
<sequence length="432" mass="45838">MTGSIRGRLLLLAAVWLGAALLAAFLFISSLLEDFVTDRFDAEAAAIADGLIASVETDDGGRIELDDAPTDPRFGLPFSGWYWQVEAGDSVIARSASLLDGSLQGPVGNITGGRGVGADGAALRVLRRQATLPDSDSRVAVTVTAPRGQIDDSLRQISRPLGLALAVLGIVLAGASVVQVTAGLGSLDRLCRDLARVRAGTRDRLARPDVSELRPLTAEINAALDQNADLLARSRQHLGNLAHSLKTPLAALANELPPHHHGQTLITRMDRLIGWHLRRARSAGPRVLGQRTLVRPVIDDILMVLRWPLRDKGMEASIDCPPDAGFAGERQDLEEMIGNLSDNAVKWGHSRLAIRVTQTDRLIIRIEDDGPGMAETDAPRALIRGGRLDEHGASGSGLGLAIVADLAALHGGELRLERSALGGLAAILDLPA</sequence>
<evidence type="ECO:0000256" key="6">
    <source>
        <dbReference type="ARBA" id="ARBA00022692"/>
    </source>
</evidence>
<dbReference type="PRINTS" id="PR00344">
    <property type="entry name" value="BCTRLSENSOR"/>
</dbReference>
<dbReference type="InterPro" id="IPR003594">
    <property type="entry name" value="HATPase_dom"/>
</dbReference>
<dbReference type="InterPro" id="IPR050428">
    <property type="entry name" value="TCS_sensor_his_kinase"/>
</dbReference>
<dbReference type="GO" id="GO:0016301">
    <property type="term" value="F:kinase activity"/>
    <property type="evidence" value="ECO:0007669"/>
    <property type="project" value="UniProtKB-KW"/>
</dbReference>
<keyword evidence="5" id="KW-0808">Transferase</keyword>
<dbReference type="InterPro" id="IPR036890">
    <property type="entry name" value="HATPase_C_sf"/>
</dbReference>
<evidence type="ECO:0000256" key="1">
    <source>
        <dbReference type="ARBA" id="ARBA00000085"/>
    </source>
</evidence>
<dbReference type="SMART" id="SM00387">
    <property type="entry name" value="HATPase_c"/>
    <property type="match status" value="1"/>
</dbReference>
<keyword evidence="9 10" id="KW-0472">Membrane</keyword>
<gene>
    <name evidence="12" type="ORF">JL111_09730</name>
</gene>
<evidence type="ECO:0000256" key="10">
    <source>
        <dbReference type="SAM" id="Phobius"/>
    </source>
</evidence>
<dbReference type="InterPro" id="IPR004358">
    <property type="entry name" value="Sig_transdc_His_kin-like_C"/>
</dbReference>
<keyword evidence="13" id="KW-1185">Reference proteome</keyword>
<keyword evidence="6 10" id="KW-0812">Transmembrane</keyword>
<dbReference type="SUPFAM" id="SSF55874">
    <property type="entry name" value="ATPase domain of HSP90 chaperone/DNA topoisomerase II/histidine kinase"/>
    <property type="match status" value="1"/>
</dbReference>
<organism evidence="12 13">
    <name type="scientific">Paracoccus aerius</name>
    <dbReference type="NCBI Taxonomy" id="1915382"/>
    <lineage>
        <taxon>Bacteria</taxon>
        <taxon>Pseudomonadati</taxon>
        <taxon>Pseudomonadota</taxon>
        <taxon>Alphaproteobacteria</taxon>
        <taxon>Rhodobacterales</taxon>
        <taxon>Paracoccaceae</taxon>
        <taxon>Paracoccus</taxon>
    </lineage>
</organism>
<dbReference type="Gene3D" id="3.30.565.10">
    <property type="entry name" value="Histidine kinase-like ATPase, C-terminal domain"/>
    <property type="match status" value="1"/>
</dbReference>
<evidence type="ECO:0000313" key="12">
    <source>
        <dbReference type="EMBL" id="MBL3673766.1"/>
    </source>
</evidence>
<dbReference type="EMBL" id="JAESHT010000006">
    <property type="protein sequence ID" value="MBL3673766.1"/>
    <property type="molecule type" value="Genomic_DNA"/>
</dbReference>
<evidence type="ECO:0000256" key="3">
    <source>
        <dbReference type="ARBA" id="ARBA00012438"/>
    </source>
</evidence>
<evidence type="ECO:0000256" key="9">
    <source>
        <dbReference type="ARBA" id="ARBA00023136"/>
    </source>
</evidence>
<evidence type="ECO:0000256" key="2">
    <source>
        <dbReference type="ARBA" id="ARBA00004370"/>
    </source>
</evidence>
<dbReference type="PANTHER" id="PTHR45436:SF5">
    <property type="entry name" value="SENSOR HISTIDINE KINASE TRCS"/>
    <property type="match status" value="1"/>
</dbReference>
<keyword evidence="8 10" id="KW-1133">Transmembrane helix</keyword>
<evidence type="ECO:0000256" key="8">
    <source>
        <dbReference type="ARBA" id="ARBA00022989"/>
    </source>
</evidence>
<proteinExistence type="predicted"/>
<accession>A0ABS1S8D9</accession>
<evidence type="ECO:0000259" key="11">
    <source>
        <dbReference type="PROSITE" id="PS50109"/>
    </source>
</evidence>
<dbReference type="EC" id="2.7.13.3" evidence="3"/>
<comment type="subcellular location">
    <subcellularLocation>
        <location evidence="2">Membrane</location>
    </subcellularLocation>
</comment>
<dbReference type="RefSeq" id="WP_191310207.1">
    <property type="nucleotide sequence ID" value="NZ_BNCL01000007.1"/>
</dbReference>
<keyword evidence="7 12" id="KW-0418">Kinase</keyword>
<feature type="domain" description="Histidine kinase" evidence="11">
    <location>
        <begin position="240"/>
        <end position="432"/>
    </location>
</feature>